<dbReference type="Proteomes" id="UP000821865">
    <property type="component" value="Chromosome 4"/>
</dbReference>
<dbReference type="EMBL" id="CM023473">
    <property type="protein sequence ID" value="KAH7953694.1"/>
    <property type="molecule type" value="Genomic_DNA"/>
</dbReference>
<keyword evidence="2" id="KW-1185">Reference proteome</keyword>
<protein>
    <submittedName>
        <fullName evidence="1">Uncharacterized protein</fullName>
    </submittedName>
</protein>
<reference evidence="1" key="1">
    <citation type="submission" date="2020-05" db="EMBL/GenBank/DDBJ databases">
        <title>Large-scale comparative analyses of tick genomes elucidate their genetic diversity and vector capacities.</title>
        <authorList>
            <person name="Jia N."/>
            <person name="Wang J."/>
            <person name="Shi W."/>
            <person name="Du L."/>
            <person name="Sun Y."/>
            <person name="Zhan W."/>
            <person name="Jiang J."/>
            <person name="Wang Q."/>
            <person name="Zhang B."/>
            <person name="Ji P."/>
            <person name="Sakyi L.B."/>
            <person name="Cui X."/>
            <person name="Yuan T."/>
            <person name="Jiang B."/>
            <person name="Yang W."/>
            <person name="Lam T.T.-Y."/>
            <person name="Chang Q."/>
            <person name="Ding S."/>
            <person name="Wang X."/>
            <person name="Zhu J."/>
            <person name="Ruan X."/>
            <person name="Zhao L."/>
            <person name="Wei J."/>
            <person name="Que T."/>
            <person name="Du C."/>
            <person name="Cheng J."/>
            <person name="Dai P."/>
            <person name="Han X."/>
            <person name="Huang E."/>
            <person name="Gao Y."/>
            <person name="Liu J."/>
            <person name="Shao H."/>
            <person name="Ye R."/>
            <person name="Li L."/>
            <person name="Wei W."/>
            <person name="Wang X."/>
            <person name="Wang C."/>
            <person name="Yang T."/>
            <person name="Huo Q."/>
            <person name="Li W."/>
            <person name="Guo W."/>
            <person name="Chen H."/>
            <person name="Zhou L."/>
            <person name="Ni X."/>
            <person name="Tian J."/>
            <person name="Zhou Y."/>
            <person name="Sheng Y."/>
            <person name="Liu T."/>
            <person name="Pan Y."/>
            <person name="Xia L."/>
            <person name="Li J."/>
            <person name="Zhao F."/>
            <person name="Cao W."/>
        </authorList>
    </citation>
    <scope>NUCLEOTIDE SEQUENCE</scope>
    <source>
        <strain evidence="1">Dsil-2018</strain>
    </source>
</reference>
<evidence type="ECO:0000313" key="2">
    <source>
        <dbReference type="Proteomes" id="UP000821865"/>
    </source>
</evidence>
<evidence type="ECO:0000313" key="1">
    <source>
        <dbReference type="EMBL" id="KAH7953694.1"/>
    </source>
</evidence>
<sequence>MSPFIESWLYPGAPVGTRAHRGNRRWRSVVHGPLADELDEKEEEGDEPSNQLMHAYRQEQRVYTEKKQHVLPKGAQREQKTLEALARFQAKMAEHLSVEDGDEDSPDDKSDRWLSHQLRFAEQGPVLARDASVVDAEEAYSIDDPRNAMNERRRKHREHSGDRHHKRHR</sequence>
<gene>
    <name evidence="1" type="ORF">HPB49_011423</name>
</gene>
<name>A0ACB8CX36_DERSI</name>
<proteinExistence type="predicted"/>
<comment type="caution">
    <text evidence="1">The sequence shown here is derived from an EMBL/GenBank/DDBJ whole genome shotgun (WGS) entry which is preliminary data.</text>
</comment>
<organism evidence="1 2">
    <name type="scientific">Dermacentor silvarum</name>
    <name type="common">Tick</name>
    <dbReference type="NCBI Taxonomy" id="543639"/>
    <lineage>
        <taxon>Eukaryota</taxon>
        <taxon>Metazoa</taxon>
        <taxon>Ecdysozoa</taxon>
        <taxon>Arthropoda</taxon>
        <taxon>Chelicerata</taxon>
        <taxon>Arachnida</taxon>
        <taxon>Acari</taxon>
        <taxon>Parasitiformes</taxon>
        <taxon>Ixodida</taxon>
        <taxon>Ixodoidea</taxon>
        <taxon>Ixodidae</taxon>
        <taxon>Rhipicephalinae</taxon>
        <taxon>Dermacentor</taxon>
    </lineage>
</organism>
<accession>A0ACB8CX36</accession>